<dbReference type="InterPro" id="IPR007138">
    <property type="entry name" value="ABM_dom"/>
</dbReference>
<dbReference type="PANTHER" id="PTHR33336">
    <property type="entry name" value="QUINOL MONOOXYGENASE YGIN-RELATED"/>
    <property type="match status" value="1"/>
</dbReference>
<dbReference type="Pfam" id="PF03992">
    <property type="entry name" value="ABM"/>
    <property type="match status" value="1"/>
</dbReference>
<keyword evidence="2" id="KW-0560">Oxidoreductase</keyword>
<dbReference type="RefSeq" id="WP_239672521.1">
    <property type="nucleotide sequence ID" value="NZ_CP049742.1"/>
</dbReference>
<dbReference type="InterPro" id="IPR011008">
    <property type="entry name" value="Dimeric_a/b-barrel"/>
</dbReference>
<name>A0A7S8HGF0_9BACI</name>
<sequence length="99" mass="11218">MIIIHATMHVQPEKEQEFLVELKPLVAGSQAESGNIMYKLMKDTEKEHVYTMVEVWKDLDAVSAHNASDHFTDFVGKAKNFLSAPLDVKSYDGTELKHN</sequence>
<keyword evidence="2" id="KW-0503">Monooxygenase</keyword>
<dbReference type="InterPro" id="IPR050744">
    <property type="entry name" value="AI-2_Isomerase_LsrG"/>
</dbReference>
<feature type="domain" description="ABM" evidence="1">
    <location>
        <begin position="2"/>
        <end position="92"/>
    </location>
</feature>
<dbReference type="PANTHER" id="PTHR33336:SF3">
    <property type="entry name" value="ABM DOMAIN-CONTAINING PROTEIN"/>
    <property type="match status" value="1"/>
</dbReference>
<dbReference type="KEGG" id="mcui:G8O30_13180"/>
<reference evidence="2 3" key="1">
    <citation type="submission" date="2019-07" db="EMBL/GenBank/DDBJ databases">
        <title>Genome sequence of 2 isolates from Red Sea Mangroves.</title>
        <authorList>
            <person name="Sefrji F."/>
            <person name="Michoud G."/>
            <person name="Merlino G."/>
            <person name="Daffonchio D."/>
        </authorList>
    </citation>
    <scope>NUCLEOTIDE SEQUENCE [LARGE SCALE GENOMIC DNA]</scope>
    <source>
        <strain evidence="2 3">R1DC41</strain>
    </source>
</reference>
<dbReference type="Gene3D" id="3.30.70.100">
    <property type="match status" value="1"/>
</dbReference>
<dbReference type="GO" id="GO:0004497">
    <property type="term" value="F:monooxygenase activity"/>
    <property type="evidence" value="ECO:0007669"/>
    <property type="project" value="UniProtKB-KW"/>
</dbReference>
<dbReference type="SUPFAM" id="SSF54909">
    <property type="entry name" value="Dimeric alpha+beta barrel"/>
    <property type="match status" value="1"/>
</dbReference>
<evidence type="ECO:0000313" key="3">
    <source>
        <dbReference type="Proteomes" id="UP000593626"/>
    </source>
</evidence>
<gene>
    <name evidence="2" type="ORF">G8O30_13180</name>
</gene>
<dbReference type="EMBL" id="CP049742">
    <property type="protein sequence ID" value="QPC47843.1"/>
    <property type="molecule type" value="Genomic_DNA"/>
</dbReference>
<dbReference type="PROSITE" id="PS51725">
    <property type="entry name" value="ABM"/>
    <property type="match status" value="1"/>
</dbReference>
<proteinExistence type="predicted"/>
<protein>
    <submittedName>
        <fullName evidence="2">Antibiotic biosynthesis monooxygenase</fullName>
    </submittedName>
</protein>
<evidence type="ECO:0000259" key="1">
    <source>
        <dbReference type="PROSITE" id="PS51725"/>
    </source>
</evidence>
<evidence type="ECO:0000313" key="2">
    <source>
        <dbReference type="EMBL" id="QPC47843.1"/>
    </source>
</evidence>
<accession>A0A7S8HGF0</accession>
<dbReference type="Proteomes" id="UP000593626">
    <property type="component" value="Chromosome"/>
</dbReference>
<organism evidence="2 3">
    <name type="scientific">Mangrovibacillus cuniculi</name>
    <dbReference type="NCBI Taxonomy" id="2593652"/>
    <lineage>
        <taxon>Bacteria</taxon>
        <taxon>Bacillati</taxon>
        <taxon>Bacillota</taxon>
        <taxon>Bacilli</taxon>
        <taxon>Bacillales</taxon>
        <taxon>Bacillaceae</taxon>
        <taxon>Mangrovibacillus</taxon>
    </lineage>
</organism>
<dbReference type="AlphaFoldDB" id="A0A7S8HGF0"/>
<keyword evidence="3" id="KW-1185">Reference proteome</keyword>